<feature type="non-terminal residue" evidence="1">
    <location>
        <position position="1"/>
    </location>
</feature>
<protein>
    <submittedName>
        <fullName evidence="1">Uncharacterized protein</fullName>
    </submittedName>
</protein>
<evidence type="ECO:0000313" key="1">
    <source>
        <dbReference type="EMBL" id="KAJ9590337.1"/>
    </source>
</evidence>
<sequence>TLTDILNKQENGIITTNGRHAELIPTVYKGGSFKPLLSIIYIITCNGETNGSRSNQ</sequence>
<gene>
    <name evidence="1" type="ORF">L9F63_027824</name>
</gene>
<keyword evidence="2" id="KW-1185">Reference proteome</keyword>
<dbReference type="Proteomes" id="UP001233999">
    <property type="component" value="Unassembled WGS sequence"/>
</dbReference>
<feature type="non-terminal residue" evidence="1">
    <location>
        <position position="56"/>
    </location>
</feature>
<dbReference type="EMBL" id="JASPKZ010004326">
    <property type="protein sequence ID" value="KAJ9590337.1"/>
    <property type="molecule type" value="Genomic_DNA"/>
</dbReference>
<dbReference type="AlphaFoldDB" id="A0AAD8EI21"/>
<proteinExistence type="predicted"/>
<organism evidence="1 2">
    <name type="scientific">Diploptera punctata</name>
    <name type="common">Pacific beetle cockroach</name>
    <dbReference type="NCBI Taxonomy" id="6984"/>
    <lineage>
        <taxon>Eukaryota</taxon>
        <taxon>Metazoa</taxon>
        <taxon>Ecdysozoa</taxon>
        <taxon>Arthropoda</taxon>
        <taxon>Hexapoda</taxon>
        <taxon>Insecta</taxon>
        <taxon>Pterygota</taxon>
        <taxon>Neoptera</taxon>
        <taxon>Polyneoptera</taxon>
        <taxon>Dictyoptera</taxon>
        <taxon>Blattodea</taxon>
        <taxon>Blaberoidea</taxon>
        <taxon>Blaberidae</taxon>
        <taxon>Diplopterinae</taxon>
        <taxon>Diploptera</taxon>
    </lineage>
</organism>
<evidence type="ECO:0000313" key="2">
    <source>
        <dbReference type="Proteomes" id="UP001233999"/>
    </source>
</evidence>
<name>A0AAD8EI21_DIPPU</name>
<reference evidence="1" key="2">
    <citation type="submission" date="2023-05" db="EMBL/GenBank/DDBJ databases">
        <authorList>
            <person name="Fouks B."/>
        </authorList>
    </citation>
    <scope>NUCLEOTIDE SEQUENCE</scope>
    <source>
        <strain evidence="1">Stay&amp;Tobe</strain>
        <tissue evidence="1">Testes</tissue>
    </source>
</reference>
<reference evidence="1" key="1">
    <citation type="journal article" date="2023" name="IScience">
        <title>Live-bearing cockroach genome reveals convergent evolutionary mechanisms linked to viviparity in insects and beyond.</title>
        <authorList>
            <person name="Fouks B."/>
            <person name="Harrison M.C."/>
            <person name="Mikhailova A.A."/>
            <person name="Marchal E."/>
            <person name="English S."/>
            <person name="Carruthers M."/>
            <person name="Jennings E.C."/>
            <person name="Chiamaka E.L."/>
            <person name="Frigard R.A."/>
            <person name="Pippel M."/>
            <person name="Attardo G.M."/>
            <person name="Benoit J.B."/>
            <person name="Bornberg-Bauer E."/>
            <person name="Tobe S.S."/>
        </authorList>
    </citation>
    <scope>NUCLEOTIDE SEQUENCE</scope>
    <source>
        <strain evidence="1">Stay&amp;Tobe</strain>
    </source>
</reference>
<comment type="caution">
    <text evidence="1">The sequence shown here is derived from an EMBL/GenBank/DDBJ whole genome shotgun (WGS) entry which is preliminary data.</text>
</comment>
<accession>A0AAD8EI21</accession>